<evidence type="ECO:0000313" key="1">
    <source>
        <dbReference type="EMBL" id="EPA05602.1"/>
    </source>
</evidence>
<gene>
    <name evidence="1" type="ORF">BG20_I1051</name>
</gene>
<reference evidence="1 2" key="1">
    <citation type="journal article" date="2012" name="J. Bacteriol.">
        <title>Genome Sequence of "Candidatus Nitrosoarchaeum limnia" BG20, a Low-Salinity Ammonia-Oxidizing Archaeon from the San Francisco Bay Estuary.</title>
        <authorList>
            <person name="Mosier A.C."/>
            <person name="Allen E.E."/>
            <person name="Kim M."/>
            <person name="Ferriera S."/>
            <person name="Francis C.A."/>
        </authorList>
    </citation>
    <scope>NUCLEOTIDE SEQUENCE [LARGE SCALE GENOMIC DNA]</scope>
    <source>
        <strain evidence="1 2">BG20</strain>
    </source>
</reference>
<sequence length="42" mass="4703">MTAILPTSPTIASLLFLVHPFLTDTPTITLPKFYPKLNLDLF</sequence>
<keyword evidence="2" id="KW-1185">Reference proteome</keyword>
<dbReference type="Proteomes" id="UP000014065">
    <property type="component" value="Unassembled WGS sequence"/>
</dbReference>
<name>S2EM52_9ARCH</name>
<organism evidence="1 2">
    <name type="scientific">Candidatus Nitrosarchaeum limnium BG20</name>
    <dbReference type="NCBI Taxonomy" id="859192"/>
    <lineage>
        <taxon>Archaea</taxon>
        <taxon>Nitrososphaerota</taxon>
        <taxon>Nitrososphaeria</taxon>
        <taxon>Nitrosopumilales</taxon>
        <taxon>Nitrosopumilaceae</taxon>
        <taxon>Nitrosarchaeum</taxon>
    </lineage>
</organism>
<comment type="caution">
    <text evidence="1">The sequence shown here is derived from an EMBL/GenBank/DDBJ whole genome shotgun (WGS) entry which is preliminary data.</text>
</comment>
<proteinExistence type="predicted"/>
<dbReference type="AlphaFoldDB" id="S2EM52"/>
<protein>
    <submittedName>
        <fullName evidence="1">Uncharacterized protein</fullName>
    </submittedName>
</protein>
<evidence type="ECO:0000313" key="2">
    <source>
        <dbReference type="Proteomes" id="UP000014065"/>
    </source>
</evidence>
<dbReference type="EMBL" id="AHJG01000172">
    <property type="protein sequence ID" value="EPA05602.1"/>
    <property type="molecule type" value="Genomic_DNA"/>
</dbReference>
<accession>S2EM52</accession>